<evidence type="ECO:0000313" key="5">
    <source>
        <dbReference type="EMBL" id="SFE67703.1"/>
    </source>
</evidence>
<accession>A0A1I2CIR7</accession>
<reference evidence="5 6" key="1">
    <citation type="submission" date="2016-10" db="EMBL/GenBank/DDBJ databases">
        <authorList>
            <person name="Varghese N."/>
            <person name="Submissions S."/>
        </authorList>
    </citation>
    <scope>NUCLEOTIDE SEQUENCE [LARGE SCALE GENOMIC DNA]</scope>
    <source>
        <strain evidence="6">YIM D21,KCTC 23444,ACCC 10710</strain>
    </source>
</reference>
<evidence type="ECO:0000256" key="4">
    <source>
        <dbReference type="PIRSR" id="PIRSR001365-2"/>
    </source>
</evidence>
<organism evidence="5 6">
    <name type="scientific">Roseivivax sediminis</name>
    <dbReference type="NCBI Taxonomy" id="936889"/>
    <lineage>
        <taxon>Bacteria</taxon>
        <taxon>Pseudomonadati</taxon>
        <taxon>Pseudomonadota</taxon>
        <taxon>Alphaproteobacteria</taxon>
        <taxon>Rhodobacterales</taxon>
        <taxon>Roseobacteraceae</taxon>
        <taxon>Roseivivax</taxon>
    </lineage>
</organism>
<evidence type="ECO:0000313" key="6">
    <source>
        <dbReference type="Proteomes" id="UP000325289"/>
    </source>
</evidence>
<dbReference type="CDD" id="cd00408">
    <property type="entry name" value="DHDPS-like"/>
    <property type="match status" value="1"/>
</dbReference>
<dbReference type="Gene3D" id="3.20.20.70">
    <property type="entry name" value="Aldolase class I"/>
    <property type="match status" value="1"/>
</dbReference>
<comment type="similarity">
    <text evidence="1 3">Belongs to the DapA family.</text>
</comment>
<dbReference type="PANTHER" id="PTHR12128">
    <property type="entry name" value="DIHYDRODIPICOLINATE SYNTHASE"/>
    <property type="match status" value="1"/>
</dbReference>
<dbReference type="OrthoDB" id="9796205at2"/>
<evidence type="ECO:0000256" key="2">
    <source>
        <dbReference type="ARBA" id="ARBA00023239"/>
    </source>
</evidence>
<dbReference type="Pfam" id="PF00701">
    <property type="entry name" value="DHDPS"/>
    <property type="match status" value="1"/>
</dbReference>
<sequence>MLEDTQGLHVVAQTPFAPDDTVDHDSIDTLTAFYHRHGAKGLLVLGVSGEAQTLTPDETVGVAAAYVAASNGRPVIAGVSSPNLALLAEVTAQVRAEGAAGVMISPPASVRTDEDLMAYFDAVFARIGDVPVVLQDFPASSGVKMSVPAMARLIGAFPQIAVVKEEDMPSARKVAALRATVPWPVRILTGNNGLYLPQELARGADGPMAGFSYPEMLSGVDRLMRFDNDVAGAHALFNRYLPLLKHEAQGAMGIALRKEVMRRRGALAHAAMRAPGGTLTAEDIAELDAILAHMDLPA</sequence>
<dbReference type="GO" id="GO:0008840">
    <property type="term" value="F:4-hydroxy-tetrahydrodipicolinate synthase activity"/>
    <property type="evidence" value="ECO:0007669"/>
    <property type="project" value="TreeGrafter"/>
</dbReference>
<keyword evidence="6" id="KW-1185">Reference proteome</keyword>
<dbReference type="InterPro" id="IPR002220">
    <property type="entry name" value="DapA-like"/>
</dbReference>
<dbReference type="InterPro" id="IPR013785">
    <property type="entry name" value="Aldolase_TIM"/>
</dbReference>
<dbReference type="GO" id="GO:0005829">
    <property type="term" value="C:cytosol"/>
    <property type="evidence" value="ECO:0007669"/>
    <property type="project" value="TreeGrafter"/>
</dbReference>
<dbReference type="PANTHER" id="PTHR12128:SF66">
    <property type="entry name" value="4-HYDROXY-2-OXOGLUTARATE ALDOLASE, MITOCHONDRIAL"/>
    <property type="match status" value="1"/>
</dbReference>
<dbReference type="PRINTS" id="PR00146">
    <property type="entry name" value="DHPICSNTHASE"/>
</dbReference>
<keyword evidence="2 3" id="KW-0456">Lyase</keyword>
<name>A0A1I2CIR7_9RHOB</name>
<dbReference type="AlphaFoldDB" id="A0A1I2CIR7"/>
<dbReference type="PIRSF" id="PIRSF001365">
    <property type="entry name" value="DHDPS"/>
    <property type="match status" value="1"/>
</dbReference>
<dbReference type="SUPFAM" id="SSF51569">
    <property type="entry name" value="Aldolase"/>
    <property type="match status" value="1"/>
</dbReference>
<evidence type="ECO:0000256" key="1">
    <source>
        <dbReference type="ARBA" id="ARBA00007592"/>
    </source>
</evidence>
<dbReference type="SMART" id="SM01130">
    <property type="entry name" value="DHDPS"/>
    <property type="match status" value="1"/>
</dbReference>
<proteinExistence type="inferred from homology"/>
<gene>
    <name evidence="5" type="ORF">SAMN04515678_113117</name>
</gene>
<dbReference type="RefSeq" id="WP_149757748.1">
    <property type="nucleotide sequence ID" value="NZ_FOMS01000013.1"/>
</dbReference>
<evidence type="ECO:0000256" key="3">
    <source>
        <dbReference type="PIRNR" id="PIRNR001365"/>
    </source>
</evidence>
<feature type="binding site" evidence="4">
    <location>
        <position position="208"/>
    </location>
    <ligand>
        <name>pyruvate</name>
        <dbReference type="ChEBI" id="CHEBI:15361"/>
    </ligand>
</feature>
<protein>
    <submittedName>
        <fullName evidence="5">4-hydroxy-tetrahydrodipicolinate synthase</fullName>
    </submittedName>
</protein>
<dbReference type="EMBL" id="FOMS01000013">
    <property type="protein sequence ID" value="SFE67703.1"/>
    <property type="molecule type" value="Genomic_DNA"/>
</dbReference>
<dbReference type="Proteomes" id="UP000325289">
    <property type="component" value="Unassembled WGS sequence"/>
</dbReference>